<gene>
    <name evidence="18" type="ORF">FIBSPDRAFT_777205</name>
</gene>
<evidence type="ECO:0000259" key="17">
    <source>
        <dbReference type="PROSITE" id="PS51695"/>
    </source>
</evidence>
<dbReference type="AlphaFoldDB" id="A0A166TCR3"/>
<keyword evidence="12" id="KW-0843">Virulence</keyword>
<dbReference type="InterPro" id="IPR015366">
    <property type="entry name" value="S53_propep"/>
</dbReference>
<dbReference type="InterPro" id="IPR036852">
    <property type="entry name" value="Peptidase_S8/S53_dom_sf"/>
</dbReference>
<evidence type="ECO:0000256" key="6">
    <source>
        <dbReference type="ARBA" id="ARBA00022670"/>
    </source>
</evidence>
<evidence type="ECO:0000256" key="8">
    <source>
        <dbReference type="ARBA" id="ARBA00022729"/>
    </source>
</evidence>
<accession>A0A166TCR3</accession>
<dbReference type="SUPFAM" id="SSF52743">
    <property type="entry name" value="Subtilisin-like"/>
    <property type="match status" value="1"/>
</dbReference>
<evidence type="ECO:0000256" key="7">
    <source>
        <dbReference type="ARBA" id="ARBA00022723"/>
    </source>
</evidence>
<organism evidence="18 19">
    <name type="scientific">Athelia psychrophila</name>
    <dbReference type="NCBI Taxonomy" id="1759441"/>
    <lineage>
        <taxon>Eukaryota</taxon>
        <taxon>Fungi</taxon>
        <taxon>Dikarya</taxon>
        <taxon>Basidiomycota</taxon>
        <taxon>Agaricomycotina</taxon>
        <taxon>Agaricomycetes</taxon>
        <taxon>Agaricomycetidae</taxon>
        <taxon>Atheliales</taxon>
        <taxon>Atheliaceae</taxon>
        <taxon>Athelia</taxon>
    </lineage>
</organism>
<evidence type="ECO:0000313" key="18">
    <source>
        <dbReference type="EMBL" id="KZP30476.1"/>
    </source>
</evidence>
<feature type="binding site" evidence="15">
    <location>
        <position position="556"/>
    </location>
    <ligand>
        <name>Ca(2+)</name>
        <dbReference type="ChEBI" id="CHEBI:29108"/>
    </ligand>
</feature>
<evidence type="ECO:0000256" key="16">
    <source>
        <dbReference type="SAM" id="SignalP"/>
    </source>
</evidence>
<comment type="catalytic activity">
    <reaction evidence="1">
        <text>Release of an N-terminal tripeptide from a polypeptide.</text>
        <dbReference type="EC" id="3.4.14.10"/>
    </reaction>
</comment>
<comment type="cofactor">
    <cofactor evidence="15">
        <name>Ca(2+)</name>
        <dbReference type="ChEBI" id="CHEBI:29108"/>
    </cofactor>
    <text evidence="15">Binds 1 Ca(2+) ion per subunit.</text>
</comment>
<dbReference type="EC" id="3.4.14.10" evidence="4"/>
<dbReference type="Gene3D" id="3.40.50.200">
    <property type="entry name" value="Peptidase S8/S53 domain"/>
    <property type="match status" value="1"/>
</dbReference>
<dbReference type="CDD" id="cd04056">
    <property type="entry name" value="Peptidases_S53"/>
    <property type="match status" value="1"/>
</dbReference>
<evidence type="ECO:0000256" key="10">
    <source>
        <dbReference type="ARBA" id="ARBA00022825"/>
    </source>
</evidence>
<comment type="subcellular location">
    <subcellularLocation>
        <location evidence="3">Secreted</location>
        <location evidence="3">Extracellular space</location>
    </subcellularLocation>
</comment>
<evidence type="ECO:0000256" key="1">
    <source>
        <dbReference type="ARBA" id="ARBA00001910"/>
    </source>
</evidence>
<keyword evidence="6 15" id="KW-0645">Protease</keyword>
<evidence type="ECO:0000256" key="5">
    <source>
        <dbReference type="ARBA" id="ARBA00022525"/>
    </source>
</evidence>
<evidence type="ECO:0000256" key="3">
    <source>
        <dbReference type="ARBA" id="ARBA00004239"/>
    </source>
</evidence>
<keyword evidence="7 15" id="KW-0479">Metal-binding</keyword>
<evidence type="ECO:0000313" key="19">
    <source>
        <dbReference type="Proteomes" id="UP000076532"/>
    </source>
</evidence>
<keyword evidence="11 15" id="KW-0106">Calcium</keyword>
<proteinExistence type="predicted"/>
<evidence type="ECO:0000256" key="14">
    <source>
        <dbReference type="ARBA" id="ARBA00023180"/>
    </source>
</evidence>
<dbReference type="SMART" id="SM00944">
    <property type="entry name" value="Pro-kuma_activ"/>
    <property type="match status" value="1"/>
</dbReference>
<dbReference type="InterPro" id="IPR050819">
    <property type="entry name" value="Tripeptidyl-peptidase_I"/>
</dbReference>
<evidence type="ECO:0000256" key="12">
    <source>
        <dbReference type="ARBA" id="ARBA00023026"/>
    </source>
</evidence>
<dbReference type="OrthoDB" id="409122at2759"/>
<dbReference type="InterPro" id="IPR030400">
    <property type="entry name" value="Sedolisin_dom"/>
</dbReference>
<keyword evidence="10 15" id="KW-0720">Serine protease</keyword>
<dbReference type="PANTHER" id="PTHR14218:SF15">
    <property type="entry name" value="TRIPEPTIDYL-PEPTIDASE 1"/>
    <property type="match status" value="1"/>
</dbReference>
<dbReference type="STRING" id="436010.A0A166TCR3"/>
<dbReference type="FunFam" id="3.40.50.200:FF:000015">
    <property type="entry name" value="Tripeptidyl peptidase A"/>
    <property type="match status" value="1"/>
</dbReference>
<dbReference type="PROSITE" id="PS51695">
    <property type="entry name" value="SEDOLISIN"/>
    <property type="match status" value="1"/>
</dbReference>
<evidence type="ECO:0000256" key="15">
    <source>
        <dbReference type="PROSITE-ProRule" id="PRU01032"/>
    </source>
</evidence>
<dbReference type="Pfam" id="PF09286">
    <property type="entry name" value="Pro-kuma_activ"/>
    <property type="match status" value="1"/>
</dbReference>
<dbReference type="SUPFAM" id="SSF54897">
    <property type="entry name" value="Protease propeptides/inhibitors"/>
    <property type="match status" value="1"/>
</dbReference>
<feature type="binding site" evidence="15">
    <location>
        <position position="558"/>
    </location>
    <ligand>
        <name>Ca(2+)</name>
        <dbReference type="ChEBI" id="CHEBI:29108"/>
    </ligand>
</feature>
<dbReference type="GO" id="GO:0006508">
    <property type="term" value="P:proteolysis"/>
    <property type="evidence" value="ECO:0007669"/>
    <property type="project" value="UniProtKB-KW"/>
</dbReference>
<evidence type="ECO:0000256" key="13">
    <source>
        <dbReference type="ARBA" id="ARBA00023145"/>
    </source>
</evidence>
<feature type="binding site" evidence="15">
    <location>
        <position position="538"/>
    </location>
    <ligand>
        <name>Ca(2+)</name>
        <dbReference type="ChEBI" id="CHEBI:29108"/>
    </ligand>
</feature>
<keyword evidence="5" id="KW-0964">Secreted</keyword>
<comment type="function">
    <text evidence="2">Secreted tripeptidyl-peptidase which degrades proteins at acidic pHs and is involved in virulence.</text>
</comment>
<dbReference type="EMBL" id="KV417493">
    <property type="protein sequence ID" value="KZP30476.1"/>
    <property type="molecule type" value="Genomic_DNA"/>
</dbReference>
<reference evidence="18 19" key="1">
    <citation type="journal article" date="2016" name="Mol. Biol. Evol.">
        <title>Comparative Genomics of Early-Diverging Mushroom-Forming Fungi Provides Insights into the Origins of Lignocellulose Decay Capabilities.</title>
        <authorList>
            <person name="Nagy L.G."/>
            <person name="Riley R."/>
            <person name="Tritt A."/>
            <person name="Adam C."/>
            <person name="Daum C."/>
            <person name="Floudas D."/>
            <person name="Sun H."/>
            <person name="Yadav J.S."/>
            <person name="Pangilinan J."/>
            <person name="Larsson K.H."/>
            <person name="Matsuura K."/>
            <person name="Barry K."/>
            <person name="Labutti K."/>
            <person name="Kuo R."/>
            <person name="Ohm R.A."/>
            <person name="Bhattacharya S.S."/>
            <person name="Shirouzu T."/>
            <person name="Yoshinaga Y."/>
            <person name="Martin F.M."/>
            <person name="Grigoriev I.V."/>
            <person name="Hibbett D.S."/>
        </authorList>
    </citation>
    <scope>NUCLEOTIDE SEQUENCE [LARGE SCALE GENOMIC DNA]</scope>
    <source>
        <strain evidence="18 19">CBS 109695</strain>
    </source>
</reference>
<feature type="active site" description="Charge relay system" evidence="15">
    <location>
        <position position="288"/>
    </location>
</feature>
<dbReference type="GO" id="GO:0046872">
    <property type="term" value="F:metal ion binding"/>
    <property type="evidence" value="ECO:0007669"/>
    <property type="project" value="UniProtKB-UniRule"/>
</dbReference>
<feature type="domain" description="Peptidase S53" evidence="17">
    <location>
        <begin position="210"/>
        <end position="575"/>
    </location>
</feature>
<evidence type="ECO:0000256" key="11">
    <source>
        <dbReference type="ARBA" id="ARBA00022837"/>
    </source>
</evidence>
<protein>
    <recommendedName>
        <fullName evidence="4">tripeptidyl-peptidase II</fullName>
        <ecNumber evidence="4">3.4.14.10</ecNumber>
    </recommendedName>
</protein>
<keyword evidence="9 15" id="KW-0378">Hydrolase</keyword>
<feature type="active site" description="Charge relay system" evidence="15">
    <location>
        <position position="495"/>
    </location>
</feature>
<sequence>MIWSTALVFALVQVCLANPVSKRWEDVSVRHSWTEVPQGWELQGAAPADHNMNLRIGLKQDKMDELIQQLYEVSDPAHSKYGKHLSLEEVNALVAPHPDTLDTVNAWLEHHDVDTSACQRTGANDWVTIRVTVAQAERMLGTKYNVYRHSTTSEDVVRTLEYSLPDALEGHIDVVAPTTYFGTTRSMKSTIHSVTKPVSDVTVPSSCSNTITPTCLADLYNTTAYTPKATSTNKLGIVGYLEEYANRADLQTFYKKYLTKAAGTSYTTVLVNGGLDTQSDPGDEANLDVQYGASISYPTPVTYYSTGGSPPYNPDDNSPSNTNEPYLDFLTFISNQTSIPQTFTTSYGDYEQTVPKDYATSVCNGFATLGARGVSILFSSGDDGVGDGDCKSNNGTNKVAFQPNFPASCPFVTAVGATYKIGPEVGIDFSAGGFSNYFSTPSYQTTATATFIKSLGTKYAGLYNASGRGIPDVSAQGNAFDIVLGGSVTSVSGTSASGPTFAAIVALLNDYRISEGKAPLGFLNPFLYTNGTAGLTDITSGSNPGCGTNGFTARAGWDPVTGLGTPNFGKLQALV</sequence>
<name>A0A166TCR3_9AGAM</name>
<feature type="active site" description="Charge relay system" evidence="15">
    <location>
        <position position="284"/>
    </location>
</feature>
<keyword evidence="8 16" id="KW-0732">Signal</keyword>
<dbReference type="GO" id="GO:0008240">
    <property type="term" value="F:tripeptidyl-peptidase activity"/>
    <property type="evidence" value="ECO:0007669"/>
    <property type="project" value="UniProtKB-EC"/>
</dbReference>
<dbReference type="PROSITE" id="PS00138">
    <property type="entry name" value="SUBTILASE_SER"/>
    <property type="match status" value="1"/>
</dbReference>
<feature type="signal peptide" evidence="16">
    <location>
        <begin position="1"/>
        <end position="17"/>
    </location>
</feature>
<dbReference type="Proteomes" id="UP000076532">
    <property type="component" value="Unassembled WGS sequence"/>
</dbReference>
<dbReference type="InterPro" id="IPR023828">
    <property type="entry name" value="Peptidase_S8_Ser-AS"/>
</dbReference>
<evidence type="ECO:0000256" key="9">
    <source>
        <dbReference type="ARBA" id="ARBA00022801"/>
    </source>
</evidence>
<dbReference type="PANTHER" id="PTHR14218">
    <property type="entry name" value="PROTEASE S8 TRIPEPTIDYL PEPTIDASE I CLN2"/>
    <property type="match status" value="1"/>
</dbReference>
<evidence type="ECO:0000256" key="4">
    <source>
        <dbReference type="ARBA" id="ARBA00012462"/>
    </source>
</evidence>
<evidence type="ECO:0000256" key="2">
    <source>
        <dbReference type="ARBA" id="ARBA00002451"/>
    </source>
</evidence>
<keyword evidence="14" id="KW-0325">Glycoprotein</keyword>
<feature type="chain" id="PRO_5007880060" description="tripeptidyl-peptidase II" evidence="16">
    <location>
        <begin position="18"/>
        <end position="575"/>
    </location>
</feature>
<dbReference type="GO" id="GO:0004252">
    <property type="term" value="F:serine-type endopeptidase activity"/>
    <property type="evidence" value="ECO:0007669"/>
    <property type="project" value="UniProtKB-UniRule"/>
</dbReference>
<feature type="non-terminal residue" evidence="18">
    <location>
        <position position="575"/>
    </location>
</feature>
<dbReference type="CDD" id="cd11377">
    <property type="entry name" value="Pro-peptidase_S53"/>
    <property type="match status" value="1"/>
</dbReference>
<keyword evidence="19" id="KW-1185">Reference proteome</keyword>
<dbReference type="GO" id="GO:0005576">
    <property type="term" value="C:extracellular region"/>
    <property type="evidence" value="ECO:0007669"/>
    <property type="project" value="UniProtKB-SubCell"/>
</dbReference>
<keyword evidence="13" id="KW-0865">Zymogen</keyword>
<feature type="binding site" evidence="15">
    <location>
        <position position="537"/>
    </location>
    <ligand>
        <name>Ca(2+)</name>
        <dbReference type="ChEBI" id="CHEBI:29108"/>
    </ligand>
</feature>